<dbReference type="Pfam" id="PF00746">
    <property type="entry name" value="Gram_pos_anchor"/>
    <property type="match status" value="1"/>
</dbReference>
<name>A0A0G1R0I9_UNCKA</name>
<dbReference type="Proteomes" id="UP000034873">
    <property type="component" value="Unassembled WGS sequence"/>
</dbReference>
<dbReference type="InterPro" id="IPR047589">
    <property type="entry name" value="DUF11_rpt"/>
</dbReference>
<organism evidence="6 7">
    <name type="scientific">candidate division WWE3 bacterium GW2011_GWC1_47_10</name>
    <dbReference type="NCBI Taxonomy" id="1619122"/>
    <lineage>
        <taxon>Bacteria</taxon>
        <taxon>Katanobacteria</taxon>
    </lineage>
</organism>
<feature type="domain" description="Gram-positive cocci surface proteins LPxTG" evidence="5">
    <location>
        <begin position="170"/>
        <end position="197"/>
    </location>
</feature>
<evidence type="ECO:0000313" key="6">
    <source>
        <dbReference type="EMBL" id="KKU50706.1"/>
    </source>
</evidence>
<evidence type="ECO:0000313" key="7">
    <source>
        <dbReference type="Proteomes" id="UP000034873"/>
    </source>
</evidence>
<reference evidence="6 7" key="1">
    <citation type="journal article" date="2015" name="Nature">
        <title>rRNA introns, odd ribosomes, and small enigmatic genomes across a large radiation of phyla.</title>
        <authorList>
            <person name="Brown C.T."/>
            <person name="Hug L.A."/>
            <person name="Thomas B.C."/>
            <person name="Sharon I."/>
            <person name="Castelle C.J."/>
            <person name="Singh A."/>
            <person name="Wilkins M.J."/>
            <person name="Williams K.H."/>
            <person name="Banfield J.F."/>
        </authorList>
    </citation>
    <scope>NUCLEOTIDE SEQUENCE [LARGE SCALE GENOMIC DNA]</scope>
</reference>
<dbReference type="AlphaFoldDB" id="A0A0G1R0I9"/>
<keyword evidence="3" id="KW-0572">Peptidoglycan-anchor</keyword>
<evidence type="ECO:0000256" key="4">
    <source>
        <dbReference type="SAM" id="SignalP"/>
    </source>
</evidence>
<keyword evidence="4" id="KW-0732">Signal</keyword>
<evidence type="ECO:0000256" key="2">
    <source>
        <dbReference type="ARBA" id="ARBA00022525"/>
    </source>
</evidence>
<sequence>MNKILKTNLIVLGSFAVALAVNPAKAYAACETNYGGGQTCTFNKRFDIDKDVRIEGDNEWNDKVTGVKKDEVVEFRIKIENTGEISVDNMEMKDFLPDELTKISGDLTEGWDDFEPGEEKEFKIKVVVDPKEFDKENFEKCVVNKAVVKFDGDEEGSDTATVCYGDLEVTELPKTGPESTLILTVLGGLLMAAGSVLKKVVA</sequence>
<keyword evidence="2" id="KW-0964">Secreted</keyword>
<evidence type="ECO:0000256" key="3">
    <source>
        <dbReference type="ARBA" id="ARBA00023088"/>
    </source>
</evidence>
<dbReference type="NCBIfam" id="TIGR01167">
    <property type="entry name" value="LPXTG_anchor"/>
    <property type="match status" value="1"/>
</dbReference>
<accession>A0A0G1R0I9</accession>
<proteinExistence type="predicted"/>
<dbReference type="EMBL" id="LCNH01000016">
    <property type="protein sequence ID" value="KKU50706.1"/>
    <property type="molecule type" value="Genomic_DNA"/>
</dbReference>
<dbReference type="NCBIfam" id="TIGR01451">
    <property type="entry name" value="B_ant_repeat"/>
    <property type="match status" value="1"/>
</dbReference>
<feature type="chain" id="PRO_5002539305" description="Gram-positive cocci surface proteins LPxTG domain-containing protein" evidence="4">
    <location>
        <begin position="29"/>
        <end position="202"/>
    </location>
</feature>
<dbReference type="STRING" id="1619122.UX73_C0016G0005"/>
<protein>
    <recommendedName>
        <fullName evidence="5">Gram-positive cocci surface proteins LPxTG domain-containing protein</fullName>
    </recommendedName>
</protein>
<keyword evidence="1" id="KW-0134">Cell wall</keyword>
<feature type="signal peptide" evidence="4">
    <location>
        <begin position="1"/>
        <end position="28"/>
    </location>
</feature>
<evidence type="ECO:0000259" key="5">
    <source>
        <dbReference type="Pfam" id="PF00746"/>
    </source>
</evidence>
<evidence type="ECO:0000256" key="1">
    <source>
        <dbReference type="ARBA" id="ARBA00022512"/>
    </source>
</evidence>
<gene>
    <name evidence="6" type="ORF">UX73_C0016G0005</name>
</gene>
<dbReference type="InterPro" id="IPR019931">
    <property type="entry name" value="LPXTG_anchor"/>
</dbReference>
<comment type="caution">
    <text evidence="6">The sequence shown here is derived from an EMBL/GenBank/DDBJ whole genome shotgun (WGS) entry which is preliminary data.</text>
</comment>